<dbReference type="AlphaFoldDB" id="X5MET1"/>
<gene>
    <name evidence="6" type="ORF">BN1012_Phect1210</name>
</gene>
<dbReference type="PRINTS" id="PR00469">
    <property type="entry name" value="PNDRDTASEII"/>
</dbReference>
<dbReference type="InterPro" id="IPR050097">
    <property type="entry name" value="Ferredoxin-NADP_redctase_2"/>
</dbReference>
<evidence type="ECO:0000256" key="3">
    <source>
        <dbReference type="ARBA" id="ARBA00023002"/>
    </source>
</evidence>
<evidence type="ECO:0000256" key="4">
    <source>
        <dbReference type="SAM" id="MobiDB-lite"/>
    </source>
</evidence>
<dbReference type="CDD" id="cd00038">
    <property type="entry name" value="CAP_ED"/>
    <property type="match status" value="1"/>
</dbReference>
<evidence type="ECO:0000256" key="2">
    <source>
        <dbReference type="ARBA" id="ARBA00022630"/>
    </source>
</evidence>
<dbReference type="GO" id="GO:0016491">
    <property type="term" value="F:oxidoreductase activity"/>
    <property type="evidence" value="ECO:0007669"/>
    <property type="project" value="UniProtKB-KW"/>
</dbReference>
<keyword evidence="7" id="KW-1185">Reference proteome</keyword>
<evidence type="ECO:0000313" key="6">
    <source>
        <dbReference type="EMBL" id="CDO59424.1"/>
    </source>
</evidence>
<dbReference type="InterPro" id="IPR023753">
    <property type="entry name" value="FAD/NAD-binding_dom"/>
</dbReference>
<dbReference type="SUPFAM" id="SSF51905">
    <property type="entry name" value="FAD/NAD(P)-binding domain"/>
    <property type="match status" value="1"/>
</dbReference>
<dbReference type="InterPro" id="IPR036188">
    <property type="entry name" value="FAD/NAD-bd_sf"/>
</dbReference>
<dbReference type="OrthoDB" id="9786503at2"/>
<accession>X5MET1</accession>
<proteinExistence type="predicted"/>
<dbReference type="SUPFAM" id="SSF51206">
    <property type="entry name" value="cAMP-binding domain-like"/>
    <property type="match status" value="1"/>
</dbReference>
<dbReference type="EMBL" id="HG966617">
    <property type="protein sequence ID" value="CDO59424.1"/>
    <property type="molecule type" value="Genomic_DNA"/>
</dbReference>
<dbReference type="PATRIC" id="fig|1458461.3.peg.1209"/>
<dbReference type="SMART" id="SM00100">
    <property type="entry name" value="cNMP"/>
    <property type="match status" value="1"/>
</dbReference>
<dbReference type="PRINTS" id="PR00368">
    <property type="entry name" value="FADPNR"/>
</dbReference>
<dbReference type="RefSeq" id="WP_052535381.1">
    <property type="nucleotide sequence ID" value="NZ_HG966617.1"/>
</dbReference>
<dbReference type="Pfam" id="PF07992">
    <property type="entry name" value="Pyr_redox_2"/>
    <property type="match status" value="1"/>
</dbReference>
<dbReference type="KEGG" id="pect:BN1012_Phect1210"/>
<keyword evidence="3 6" id="KW-0560">Oxidoreductase</keyword>
<dbReference type="STRING" id="1458461.BN1012_Phect1210"/>
<dbReference type="Proteomes" id="UP000032160">
    <property type="component" value="Chromosome I"/>
</dbReference>
<dbReference type="InterPro" id="IPR014710">
    <property type="entry name" value="RmlC-like_jellyroll"/>
</dbReference>
<keyword evidence="2" id="KW-0285">Flavoprotein</keyword>
<dbReference type="InterPro" id="IPR018490">
    <property type="entry name" value="cNMP-bd_dom_sf"/>
</dbReference>
<feature type="region of interest" description="Disordered" evidence="4">
    <location>
        <begin position="1"/>
        <end position="22"/>
    </location>
</feature>
<dbReference type="Gene3D" id="2.60.120.10">
    <property type="entry name" value="Jelly Rolls"/>
    <property type="match status" value="1"/>
</dbReference>
<dbReference type="Gene3D" id="3.50.50.60">
    <property type="entry name" value="FAD/NAD(P)-binding domain"/>
    <property type="match status" value="2"/>
</dbReference>
<dbReference type="InterPro" id="IPR000595">
    <property type="entry name" value="cNMP-bd_dom"/>
</dbReference>
<dbReference type="PANTHER" id="PTHR48105">
    <property type="entry name" value="THIOREDOXIN REDUCTASE 1-RELATED-RELATED"/>
    <property type="match status" value="1"/>
</dbReference>
<protein>
    <recommendedName>
        <fullName evidence="1">Thioredoxin reductase</fullName>
    </recommendedName>
</protein>
<sequence length="576" mass="61526">MTDVSHKVVTTPSPAPDAPPWAAGVEGRMDELYPRLSDDETKKVLTYGDEVLVSAGTRLWEVGERNVAFYLVLDGQMDILRRDEAGEHIVYTHERGGFSGETVTMTGRGAFVAGAAKSDLRAVKVSNELLRDLLAVEAELGEKILQAFILRRMNMISKHLGDIIIVGDETDKQAAGIREFLSRNAVPYAVVDASADAEAGRRKALDAETCPKPLVICGHTRLSQPTIKEVADCLGLTAELPADASFDVAVIGGGPAGLAAAVYSASEGLDVVVLEKCAIGGQAGSSSRIENYLGFPTGISGQALTGRGFLQAQKFGAEVAVAQEAAALTCGSPFHHLTLDCGGQLKARAVVIASGAIYRQPDIEGLEKFEGVGVHYGASHIQGMMCRDQHVVIVGGGNSAGQAAVYLSGRARKVSILIRRDNLADTMSQYLIRRIESTPNIELVVHTEVQRLEGESGVERIHVRNNQSGEDTAMDATHLFLFIGAKPASDFLEDRIIRDEKGFVRTGDTLTAEHLETANWPLARKPFHLETSCPGVFAVGDIRSGSIKRVASAVGDGSVCVSFVHSAIAESQKDKR</sequence>
<reference evidence="6 7" key="1">
    <citation type="journal article" date="2014" name="Front. Genet.">
        <title>Genome and metabolic network of "Candidatus Phaeomarinobacter ectocarpi" Ec32, a new candidate genus of Alphaproteobacteria frequently associated with brown algae.</title>
        <authorList>
            <person name="Dittami S.M."/>
            <person name="Barbeyron T."/>
            <person name="Boyen C."/>
            <person name="Cambefort J."/>
            <person name="Collet G."/>
            <person name="Delage L."/>
            <person name="Gobet A."/>
            <person name="Groisillier A."/>
            <person name="Leblanc C."/>
            <person name="Michel G."/>
            <person name="Scornet D."/>
            <person name="Siegel A."/>
            <person name="Tapia J.E."/>
            <person name="Tonon T."/>
        </authorList>
    </citation>
    <scope>NUCLEOTIDE SEQUENCE [LARGE SCALE GENOMIC DNA]</scope>
    <source>
        <strain evidence="6 7">Ec32</strain>
    </source>
</reference>
<feature type="domain" description="Cyclic nucleotide-binding" evidence="5">
    <location>
        <begin position="32"/>
        <end position="151"/>
    </location>
</feature>
<organism evidence="6 7">
    <name type="scientific">Candidatus Phaeomarinibacter ectocarpi</name>
    <dbReference type="NCBI Taxonomy" id="1458461"/>
    <lineage>
        <taxon>Bacteria</taxon>
        <taxon>Pseudomonadati</taxon>
        <taxon>Pseudomonadota</taxon>
        <taxon>Alphaproteobacteria</taxon>
        <taxon>Hyphomicrobiales</taxon>
        <taxon>Parvibaculaceae</taxon>
        <taxon>Candidatus Phaeomarinibacter</taxon>
    </lineage>
</organism>
<evidence type="ECO:0000259" key="5">
    <source>
        <dbReference type="PROSITE" id="PS50042"/>
    </source>
</evidence>
<evidence type="ECO:0000313" key="7">
    <source>
        <dbReference type="Proteomes" id="UP000032160"/>
    </source>
</evidence>
<evidence type="ECO:0000256" key="1">
    <source>
        <dbReference type="ARBA" id="ARBA00018719"/>
    </source>
</evidence>
<dbReference type="Pfam" id="PF00027">
    <property type="entry name" value="cNMP_binding"/>
    <property type="match status" value="1"/>
</dbReference>
<name>X5MET1_9HYPH</name>
<dbReference type="HOGENOM" id="CLU_031864_5_8_5"/>
<dbReference type="PROSITE" id="PS50042">
    <property type="entry name" value="CNMP_BINDING_3"/>
    <property type="match status" value="1"/>
</dbReference>